<dbReference type="AlphaFoldDB" id="A0A1S2LE34"/>
<keyword evidence="1" id="KW-0812">Transmembrane</keyword>
<evidence type="ECO:0000313" key="3">
    <source>
        <dbReference type="Proteomes" id="UP000180098"/>
    </source>
</evidence>
<keyword evidence="1" id="KW-1133">Transmembrane helix</keyword>
<dbReference type="RefSeq" id="WP_071313846.1">
    <property type="nucleotide sequence ID" value="NZ_MLQQ01000039.1"/>
</dbReference>
<accession>A0A1S2LE34</accession>
<proteinExistence type="predicted"/>
<sequence length="81" mass="9472">MSNKVYYFVVVPFLMIISYFVVNYLPENLKPYLAVVIGIIITYSVWRDLKKAKEQEEIRRISVLLSFTIIFLVIGILSLIL</sequence>
<keyword evidence="1" id="KW-0472">Membrane</keyword>
<protein>
    <submittedName>
        <fullName evidence="2">Uncharacterized protein</fullName>
    </submittedName>
</protein>
<comment type="caution">
    <text evidence="2">The sequence shown here is derived from an EMBL/GenBank/DDBJ whole genome shotgun (WGS) entry which is preliminary data.</text>
</comment>
<feature type="transmembrane region" description="Helical" evidence="1">
    <location>
        <begin position="5"/>
        <end position="25"/>
    </location>
</feature>
<dbReference type="Proteomes" id="UP000180098">
    <property type="component" value="Unassembled WGS sequence"/>
</dbReference>
<name>A0A1S2LE34_9BACI</name>
<gene>
    <name evidence="2" type="ORF">BKP35_13255</name>
</gene>
<reference evidence="2 3" key="1">
    <citation type="submission" date="2016-10" db="EMBL/GenBank/DDBJ databases">
        <title>Draft genome sequences of four alkaliphilic bacteria belonging to the Anaerobacillus genus.</title>
        <authorList>
            <person name="Bassil N.M."/>
            <person name="Lloyd J.R."/>
        </authorList>
    </citation>
    <scope>NUCLEOTIDE SEQUENCE [LARGE SCALE GENOMIC DNA]</scope>
    <source>
        <strain evidence="2 3">DSM 15340</strain>
    </source>
</reference>
<feature type="transmembrane region" description="Helical" evidence="1">
    <location>
        <begin position="31"/>
        <end position="49"/>
    </location>
</feature>
<organism evidence="2 3">
    <name type="scientific">Anaerobacillus arseniciselenatis</name>
    <dbReference type="NCBI Taxonomy" id="85682"/>
    <lineage>
        <taxon>Bacteria</taxon>
        <taxon>Bacillati</taxon>
        <taxon>Bacillota</taxon>
        <taxon>Bacilli</taxon>
        <taxon>Bacillales</taxon>
        <taxon>Bacillaceae</taxon>
        <taxon>Anaerobacillus</taxon>
    </lineage>
</organism>
<evidence type="ECO:0000313" key="2">
    <source>
        <dbReference type="EMBL" id="OIJ10651.1"/>
    </source>
</evidence>
<feature type="transmembrane region" description="Helical" evidence="1">
    <location>
        <begin position="61"/>
        <end position="80"/>
    </location>
</feature>
<evidence type="ECO:0000256" key="1">
    <source>
        <dbReference type="SAM" id="Phobius"/>
    </source>
</evidence>
<keyword evidence="3" id="KW-1185">Reference proteome</keyword>
<dbReference type="EMBL" id="MLQQ01000039">
    <property type="protein sequence ID" value="OIJ10651.1"/>
    <property type="molecule type" value="Genomic_DNA"/>
</dbReference>